<dbReference type="SUPFAM" id="SSF52172">
    <property type="entry name" value="CheY-like"/>
    <property type="match status" value="1"/>
</dbReference>
<dbReference type="InterPro" id="IPR011006">
    <property type="entry name" value="CheY-like_superfamily"/>
</dbReference>
<dbReference type="PANTHER" id="PTHR44591:SF3">
    <property type="entry name" value="RESPONSE REGULATORY DOMAIN-CONTAINING PROTEIN"/>
    <property type="match status" value="1"/>
</dbReference>
<dbReference type="GO" id="GO:0000160">
    <property type="term" value="P:phosphorelay signal transduction system"/>
    <property type="evidence" value="ECO:0007669"/>
    <property type="project" value="InterPro"/>
</dbReference>
<dbReference type="InterPro" id="IPR050595">
    <property type="entry name" value="Bact_response_regulator"/>
</dbReference>
<feature type="modified residue" description="4-aspartylphosphate" evidence="4">
    <location>
        <position position="53"/>
    </location>
</feature>
<dbReference type="Proteomes" id="UP000050326">
    <property type="component" value="Unassembled WGS sequence"/>
</dbReference>
<protein>
    <recommendedName>
        <fullName evidence="1">Stage 0 sporulation protein A homolog</fullName>
    </recommendedName>
</protein>
<keyword evidence="2 4" id="KW-0597">Phosphoprotein</keyword>
<reference evidence="6 7" key="1">
    <citation type="submission" date="2015-09" db="EMBL/GenBank/DDBJ databases">
        <title>Genome sequence of Oxobacter pfennigii DSM 3222.</title>
        <authorList>
            <person name="Poehlein A."/>
            <person name="Bengelsdorf F.R."/>
            <person name="Schiel-Bengelsdorf B."/>
            <person name="Duerre P."/>
            <person name="Daniel R."/>
        </authorList>
    </citation>
    <scope>NUCLEOTIDE SEQUENCE [LARGE SCALE GENOMIC DNA]</scope>
    <source>
        <strain evidence="6 7">DSM 3222</strain>
    </source>
</reference>
<dbReference type="Gene3D" id="3.40.50.2300">
    <property type="match status" value="1"/>
</dbReference>
<comment type="function">
    <text evidence="3">May play the central regulatory role in sporulation. It may be an element of the effector pathway responsible for the activation of sporulation genes in response to nutritional stress. Spo0A may act in concert with spo0H (a sigma factor) to control the expression of some genes that are critical to the sporulation process.</text>
</comment>
<evidence type="ECO:0000256" key="2">
    <source>
        <dbReference type="ARBA" id="ARBA00022553"/>
    </source>
</evidence>
<evidence type="ECO:0000259" key="5">
    <source>
        <dbReference type="PROSITE" id="PS50110"/>
    </source>
</evidence>
<dbReference type="PROSITE" id="PS50110">
    <property type="entry name" value="RESPONSE_REGULATORY"/>
    <property type="match status" value="1"/>
</dbReference>
<dbReference type="SMART" id="SM00448">
    <property type="entry name" value="REC"/>
    <property type="match status" value="1"/>
</dbReference>
<evidence type="ECO:0000313" key="7">
    <source>
        <dbReference type="Proteomes" id="UP000050326"/>
    </source>
</evidence>
<dbReference type="EMBL" id="LKET01000021">
    <property type="protein sequence ID" value="KPU45397.1"/>
    <property type="molecule type" value="Genomic_DNA"/>
</dbReference>
<organism evidence="6 7">
    <name type="scientific">Oxobacter pfennigii</name>
    <dbReference type="NCBI Taxonomy" id="36849"/>
    <lineage>
        <taxon>Bacteria</taxon>
        <taxon>Bacillati</taxon>
        <taxon>Bacillota</taxon>
        <taxon>Clostridia</taxon>
        <taxon>Eubacteriales</taxon>
        <taxon>Clostridiaceae</taxon>
        <taxon>Oxobacter</taxon>
    </lineage>
</organism>
<dbReference type="CDD" id="cd17574">
    <property type="entry name" value="REC_OmpR"/>
    <property type="match status" value="1"/>
</dbReference>
<accession>A0A0P8WBV2</accession>
<dbReference type="InterPro" id="IPR001789">
    <property type="entry name" value="Sig_transdc_resp-reg_receiver"/>
</dbReference>
<evidence type="ECO:0000256" key="4">
    <source>
        <dbReference type="PROSITE-ProRule" id="PRU00169"/>
    </source>
</evidence>
<keyword evidence="7" id="KW-1185">Reference proteome</keyword>
<evidence type="ECO:0000256" key="3">
    <source>
        <dbReference type="ARBA" id="ARBA00024867"/>
    </source>
</evidence>
<evidence type="ECO:0000313" key="6">
    <source>
        <dbReference type="EMBL" id="KPU45397.1"/>
    </source>
</evidence>
<proteinExistence type="predicted"/>
<comment type="caution">
    <text evidence="6">The sequence shown here is derived from an EMBL/GenBank/DDBJ whole genome shotgun (WGS) entry which is preliminary data.</text>
</comment>
<evidence type="ECO:0000256" key="1">
    <source>
        <dbReference type="ARBA" id="ARBA00018672"/>
    </source>
</evidence>
<dbReference type="Pfam" id="PF00072">
    <property type="entry name" value="Response_reg"/>
    <property type="match status" value="1"/>
</dbReference>
<dbReference type="AlphaFoldDB" id="A0A0P8WBV2"/>
<sequence length="129" mass="14480">MAHVMIIEDEPAIVMVISEMLSDEGYEVTAAYDGLSGLRKLRECKKPDIVLLDLNMPGINGRETVERMRSDAMLRDIPVVLVTGTVYNSVDFPPEGTYQDILEKPFDLLEMLKKIKSISEGRCGFKKIS</sequence>
<feature type="domain" description="Response regulatory" evidence="5">
    <location>
        <begin position="3"/>
        <end position="119"/>
    </location>
</feature>
<gene>
    <name evidence="6" type="primary">cseB</name>
    <name evidence="6" type="ORF">OXPF_06300</name>
</gene>
<dbReference type="PANTHER" id="PTHR44591">
    <property type="entry name" value="STRESS RESPONSE REGULATOR PROTEIN 1"/>
    <property type="match status" value="1"/>
</dbReference>
<name>A0A0P8WBV2_9CLOT</name>
<dbReference type="STRING" id="36849.OXPF_06300"/>